<keyword evidence="10 23" id="KW-1133">Transmembrane helix</keyword>
<evidence type="ECO:0000256" key="22">
    <source>
        <dbReference type="SAM" id="MobiDB-lite"/>
    </source>
</evidence>
<dbReference type="InterPro" id="IPR001182">
    <property type="entry name" value="FtsW/RodA"/>
</dbReference>
<keyword evidence="3" id="KW-1003">Cell membrane</keyword>
<feature type="region of interest" description="Disordered" evidence="22">
    <location>
        <begin position="1"/>
        <end position="20"/>
    </location>
</feature>
<evidence type="ECO:0000256" key="12">
    <source>
        <dbReference type="ARBA" id="ARBA00023306"/>
    </source>
</evidence>
<feature type="transmembrane region" description="Helical" evidence="23">
    <location>
        <begin position="70"/>
        <end position="92"/>
    </location>
</feature>
<dbReference type="NCBIfam" id="TIGR02614">
    <property type="entry name" value="ftsW"/>
    <property type="match status" value="1"/>
</dbReference>
<dbReference type="RefSeq" id="WP_167148417.1">
    <property type="nucleotide sequence ID" value="NZ_JAAMOX010000001.1"/>
</dbReference>
<dbReference type="GO" id="GO:0009252">
    <property type="term" value="P:peptidoglycan biosynthetic process"/>
    <property type="evidence" value="ECO:0007669"/>
    <property type="project" value="UniProtKB-KW"/>
</dbReference>
<gene>
    <name evidence="24" type="ORF">FHX76_000958</name>
</gene>
<reference evidence="24 25" key="1">
    <citation type="submission" date="2020-02" db="EMBL/GenBank/DDBJ databases">
        <title>Sequencing the genomes of 1000 actinobacteria strains.</title>
        <authorList>
            <person name="Klenk H.-P."/>
        </authorList>
    </citation>
    <scope>NUCLEOTIDE SEQUENCE [LARGE SCALE GENOMIC DNA]</scope>
    <source>
        <strain evidence="24 25">DSM 27960</strain>
    </source>
</reference>
<comment type="caution">
    <text evidence="24">The sequence shown here is derived from an EMBL/GenBank/DDBJ whole genome shotgun (WGS) entry which is preliminary data.</text>
</comment>
<keyword evidence="5" id="KW-0328">Glycosyltransferase</keyword>
<proteinExistence type="inferred from homology"/>
<evidence type="ECO:0000256" key="2">
    <source>
        <dbReference type="ARBA" id="ARBA00004752"/>
    </source>
</evidence>
<evidence type="ECO:0000256" key="4">
    <source>
        <dbReference type="ARBA" id="ARBA00022618"/>
    </source>
</evidence>
<evidence type="ECO:0000256" key="16">
    <source>
        <dbReference type="ARBA" id="ARBA00038053"/>
    </source>
</evidence>
<feature type="transmembrane region" description="Helical" evidence="23">
    <location>
        <begin position="303"/>
        <end position="323"/>
    </location>
</feature>
<evidence type="ECO:0000256" key="14">
    <source>
        <dbReference type="ARBA" id="ARBA00032370"/>
    </source>
</evidence>
<evidence type="ECO:0000256" key="23">
    <source>
        <dbReference type="SAM" id="Phobius"/>
    </source>
</evidence>
<evidence type="ECO:0000256" key="11">
    <source>
        <dbReference type="ARBA" id="ARBA00023136"/>
    </source>
</evidence>
<evidence type="ECO:0000313" key="24">
    <source>
        <dbReference type="EMBL" id="NIH53090.1"/>
    </source>
</evidence>
<keyword evidence="12" id="KW-0131">Cell cycle</keyword>
<feature type="compositionally biased region" description="Polar residues" evidence="22">
    <location>
        <begin position="1"/>
        <end position="15"/>
    </location>
</feature>
<comment type="subcellular location">
    <subcellularLocation>
        <location evidence="1">Cell membrane</location>
        <topology evidence="1">Multi-pass membrane protein</topology>
    </subcellularLocation>
</comment>
<evidence type="ECO:0000256" key="7">
    <source>
        <dbReference type="ARBA" id="ARBA00022692"/>
    </source>
</evidence>
<dbReference type="PROSITE" id="PS00428">
    <property type="entry name" value="FTSW_RODA_SPOVE"/>
    <property type="match status" value="1"/>
</dbReference>
<feature type="transmembrane region" description="Helical" evidence="23">
    <location>
        <begin position="38"/>
        <end position="58"/>
    </location>
</feature>
<dbReference type="PANTHER" id="PTHR30474">
    <property type="entry name" value="CELL CYCLE PROTEIN"/>
    <property type="match status" value="1"/>
</dbReference>
<keyword evidence="13" id="KW-0961">Cell wall biogenesis/degradation</keyword>
<feature type="transmembrane region" description="Helical" evidence="23">
    <location>
        <begin position="195"/>
        <end position="210"/>
    </location>
</feature>
<dbReference type="EC" id="2.4.99.28" evidence="19"/>
<comment type="catalytic activity">
    <reaction evidence="20">
        <text>[GlcNAc-(1-&gt;4)-Mur2Ac(oyl-L-Ala-gamma-D-Glu-L-Lys-D-Ala-D-Ala)](n)-di-trans,octa-cis-undecaprenyl diphosphate + beta-D-GlcNAc-(1-&gt;4)-Mur2Ac(oyl-L-Ala-gamma-D-Glu-L-Lys-D-Ala-D-Ala)-di-trans,octa-cis-undecaprenyl diphosphate = [GlcNAc-(1-&gt;4)-Mur2Ac(oyl-L-Ala-gamma-D-Glu-L-Lys-D-Ala-D-Ala)](n+1)-di-trans,octa-cis-undecaprenyl diphosphate + di-trans,octa-cis-undecaprenyl diphosphate + H(+)</text>
        <dbReference type="Rhea" id="RHEA:23708"/>
        <dbReference type="Rhea" id="RHEA-COMP:9602"/>
        <dbReference type="Rhea" id="RHEA-COMP:9603"/>
        <dbReference type="ChEBI" id="CHEBI:15378"/>
        <dbReference type="ChEBI" id="CHEBI:58405"/>
        <dbReference type="ChEBI" id="CHEBI:60033"/>
        <dbReference type="ChEBI" id="CHEBI:78435"/>
        <dbReference type="EC" id="2.4.99.28"/>
    </reaction>
</comment>
<keyword evidence="11 23" id="KW-0472">Membrane</keyword>
<comment type="function">
    <text evidence="21">Peptidoglycan polymerase that is essential for cell division.</text>
</comment>
<evidence type="ECO:0000256" key="8">
    <source>
        <dbReference type="ARBA" id="ARBA00022960"/>
    </source>
</evidence>
<evidence type="ECO:0000256" key="3">
    <source>
        <dbReference type="ARBA" id="ARBA00022475"/>
    </source>
</evidence>
<dbReference type="GO" id="GO:0008360">
    <property type="term" value="P:regulation of cell shape"/>
    <property type="evidence" value="ECO:0007669"/>
    <property type="project" value="UniProtKB-KW"/>
</dbReference>
<dbReference type="InterPro" id="IPR018365">
    <property type="entry name" value="Cell_cycle_FtsW-rel_CS"/>
</dbReference>
<accession>A0A7X5R0C0</accession>
<evidence type="ECO:0000256" key="13">
    <source>
        <dbReference type="ARBA" id="ARBA00023316"/>
    </source>
</evidence>
<keyword evidence="6" id="KW-0808">Transferase</keyword>
<evidence type="ECO:0000256" key="5">
    <source>
        <dbReference type="ARBA" id="ARBA00022676"/>
    </source>
</evidence>
<evidence type="ECO:0000256" key="15">
    <source>
        <dbReference type="ARBA" id="ARBA00033270"/>
    </source>
</evidence>
<comment type="similarity">
    <text evidence="16">Belongs to the SEDS family. FtsW subfamily.</text>
</comment>
<evidence type="ECO:0000256" key="17">
    <source>
        <dbReference type="ARBA" id="ARBA00041185"/>
    </source>
</evidence>
<dbReference type="GO" id="GO:0071555">
    <property type="term" value="P:cell wall organization"/>
    <property type="evidence" value="ECO:0007669"/>
    <property type="project" value="UniProtKB-KW"/>
</dbReference>
<evidence type="ECO:0000256" key="18">
    <source>
        <dbReference type="ARBA" id="ARBA00041418"/>
    </source>
</evidence>
<evidence type="ECO:0000256" key="10">
    <source>
        <dbReference type="ARBA" id="ARBA00022989"/>
    </source>
</evidence>
<feature type="transmembrane region" description="Helical" evidence="23">
    <location>
        <begin position="369"/>
        <end position="391"/>
    </location>
</feature>
<evidence type="ECO:0000256" key="9">
    <source>
        <dbReference type="ARBA" id="ARBA00022984"/>
    </source>
</evidence>
<keyword evidence="25" id="KW-1185">Reference proteome</keyword>
<feature type="transmembrane region" description="Helical" evidence="23">
    <location>
        <begin position="217"/>
        <end position="235"/>
    </location>
</feature>
<dbReference type="Proteomes" id="UP000541033">
    <property type="component" value="Unassembled WGS sequence"/>
</dbReference>
<keyword evidence="4 24" id="KW-0132">Cell division</keyword>
<evidence type="ECO:0000256" key="19">
    <source>
        <dbReference type="ARBA" id="ARBA00044770"/>
    </source>
</evidence>
<dbReference type="AlphaFoldDB" id="A0A7X5R0C0"/>
<name>A0A7X5R0C0_9MICO</name>
<feature type="transmembrane region" description="Helical" evidence="23">
    <location>
        <begin position="104"/>
        <end position="125"/>
    </location>
</feature>
<dbReference type="GO" id="GO:0051301">
    <property type="term" value="P:cell division"/>
    <property type="evidence" value="ECO:0007669"/>
    <property type="project" value="UniProtKB-KW"/>
</dbReference>
<evidence type="ECO:0000256" key="1">
    <source>
        <dbReference type="ARBA" id="ARBA00004651"/>
    </source>
</evidence>
<evidence type="ECO:0000313" key="25">
    <source>
        <dbReference type="Proteomes" id="UP000541033"/>
    </source>
</evidence>
<keyword evidence="7 23" id="KW-0812">Transmembrane</keyword>
<dbReference type="GO" id="GO:0032153">
    <property type="term" value="C:cell division site"/>
    <property type="evidence" value="ECO:0007669"/>
    <property type="project" value="TreeGrafter"/>
</dbReference>
<dbReference type="PANTHER" id="PTHR30474:SF2">
    <property type="entry name" value="PEPTIDOGLYCAN GLYCOSYLTRANSFERASE FTSW-RELATED"/>
    <property type="match status" value="1"/>
</dbReference>
<dbReference type="GO" id="GO:0015648">
    <property type="term" value="F:lipid-linked peptidoglycan transporter activity"/>
    <property type="evidence" value="ECO:0007669"/>
    <property type="project" value="TreeGrafter"/>
</dbReference>
<dbReference type="GO" id="GO:0005886">
    <property type="term" value="C:plasma membrane"/>
    <property type="evidence" value="ECO:0007669"/>
    <property type="project" value="UniProtKB-SubCell"/>
</dbReference>
<evidence type="ECO:0000256" key="6">
    <source>
        <dbReference type="ARBA" id="ARBA00022679"/>
    </source>
</evidence>
<dbReference type="GO" id="GO:0008955">
    <property type="term" value="F:peptidoglycan glycosyltransferase activity"/>
    <property type="evidence" value="ECO:0007669"/>
    <property type="project" value="UniProtKB-EC"/>
</dbReference>
<dbReference type="Pfam" id="PF01098">
    <property type="entry name" value="FTSW_RODA_SPOVE"/>
    <property type="match status" value="1"/>
</dbReference>
<comment type="pathway">
    <text evidence="2">Cell wall biogenesis; peptidoglycan biosynthesis.</text>
</comment>
<evidence type="ECO:0000256" key="20">
    <source>
        <dbReference type="ARBA" id="ARBA00049902"/>
    </source>
</evidence>
<dbReference type="InterPro" id="IPR013437">
    <property type="entry name" value="FtsW"/>
</dbReference>
<evidence type="ECO:0000256" key="21">
    <source>
        <dbReference type="ARBA" id="ARBA00049966"/>
    </source>
</evidence>
<feature type="transmembrane region" description="Helical" evidence="23">
    <location>
        <begin position="335"/>
        <end position="363"/>
    </location>
</feature>
<keyword evidence="8" id="KW-0133">Cell shape</keyword>
<keyword evidence="9" id="KW-0573">Peptidoglycan synthesis</keyword>
<protein>
    <recommendedName>
        <fullName evidence="17">Probable peptidoglycan glycosyltransferase FtsW</fullName>
        <ecNumber evidence="19">2.4.99.28</ecNumber>
    </recommendedName>
    <alternativeName>
        <fullName evidence="18">Cell division protein FtsW</fullName>
    </alternativeName>
    <alternativeName>
        <fullName evidence="15">Cell wall polymerase</fullName>
    </alternativeName>
    <alternativeName>
        <fullName evidence="14">Peptidoglycan polymerase</fullName>
    </alternativeName>
</protein>
<sequence>MATPPRSRTQPNSASPGPEGLQSRINLGSSMRAETGTFFLVLGTTLFLVALGLTMVLSSSSITSYVGDQGFFGVFLRQTMFAAIGIPLMLILSRFPISFWKRWAWHFFGLGILLQLLVFVPGIGIEVYGNRNWISVAGIRGQPSEFLKLAMVVWMGTVLWRKRGLLGDWKHALIPVLPGAGLAIVTVIAGHDLGTGIIMFAIVMAALYFADIKLRILAIPLSLSLLTIGVLAATSENRVGRILNFWNEKCVDFSGLCWQPQHALGAMATGGLFGVGLGNSKTKWSWLPAADNDYIFSIIGEELGMVGAIVVVLLYVVLAIGLLRIMRTARDSFGVIVTGSVLVWIVGQAFVNIAVVIGLLPVLGVPLPLLSSGGTALISCMLAIGVVLSIARDAADAAAEESGVPGERSTLPRFTIPFRKLRGKKQ</sequence>
<organism evidence="24 25">
    <name type="scientific">Lysinibacter cavernae</name>
    <dbReference type="NCBI Taxonomy" id="1640652"/>
    <lineage>
        <taxon>Bacteria</taxon>
        <taxon>Bacillati</taxon>
        <taxon>Actinomycetota</taxon>
        <taxon>Actinomycetes</taxon>
        <taxon>Micrococcales</taxon>
        <taxon>Microbacteriaceae</taxon>
        <taxon>Lysinibacter</taxon>
    </lineage>
</organism>
<dbReference type="EMBL" id="JAAMOX010000001">
    <property type="protein sequence ID" value="NIH53090.1"/>
    <property type="molecule type" value="Genomic_DNA"/>
</dbReference>